<dbReference type="RefSeq" id="WP_307684449.1">
    <property type="nucleotide sequence ID" value="NZ_JAUSRD010000003.1"/>
</dbReference>
<gene>
    <name evidence="1" type="ORF">J2W31_001698</name>
</gene>
<comment type="caution">
    <text evidence="1">The sequence shown here is derived from an EMBL/GenBank/DDBJ whole genome shotgun (WGS) entry which is preliminary data.</text>
</comment>
<name>A0AAW8CXY3_9BURK</name>
<sequence>MALEVHTEWDTPIDGSAPDLAKHEAFADFALSLIRHESPWLYRFLNGANAQVLVGVGICAFSMPATPGIWFELDQMAEQINLLPWAEPHEVRH</sequence>
<dbReference type="EMBL" id="JAUSRD010000003">
    <property type="protein sequence ID" value="MDP9892593.1"/>
    <property type="molecule type" value="Genomic_DNA"/>
</dbReference>
<organism evidence="1 2">
    <name type="scientific">Variovorax boronicumulans</name>
    <dbReference type="NCBI Taxonomy" id="436515"/>
    <lineage>
        <taxon>Bacteria</taxon>
        <taxon>Pseudomonadati</taxon>
        <taxon>Pseudomonadota</taxon>
        <taxon>Betaproteobacteria</taxon>
        <taxon>Burkholderiales</taxon>
        <taxon>Comamonadaceae</taxon>
        <taxon>Variovorax</taxon>
    </lineage>
</organism>
<evidence type="ECO:0000313" key="1">
    <source>
        <dbReference type="EMBL" id="MDP9892593.1"/>
    </source>
</evidence>
<reference evidence="1" key="1">
    <citation type="submission" date="2023-07" db="EMBL/GenBank/DDBJ databases">
        <title>Sorghum-associated microbial communities from plants grown in Nebraska, USA.</title>
        <authorList>
            <person name="Schachtman D."/>
        </authorList>
    </citation>
    <scope>NUCLEOTIDE SEQUENCE</scope>
    <source>
        <strain evidence="1">DS3754</strain>
    </source>
</reference>
<dbReference type="AlphaFoldDB" id="A0AAW8CXY3"/>
<dbReference type="Proteomes" id="UP001242045">
    <property type="component" value="Unassembled WGS sequence"/>
</dbReference>
<proteinExistence type="predicted"/>
<protein>
    <submittedName>
        <fullName evidence="1">Uncharacterized protein</fullName>
    </submittedName>
</protein>
<accession>A0AAW8CXY3</accession>
<evidence type="ECO:0000313" key="2">
    <source>
        <dbReference type="Proteomes" id="UP001242045"/>
    </source>
</evidence>